<dbReference type="SMART" id="SM00891">
    <property type="entry name" value="ERCC4"/>
    <property type="match status" value="1"/>
</dbReference>
<keyword evidence="10 14" id="KW-0233">DNA recombination</keyword>
<evidence type="ECO:0000256" key="7">
    <source>
        <dbReference type="ARBA" id="ARBA00022763"/>
    </source>
</evidence>
<evidence type="ECO:0000256" key="15">
    <source>
        <dbReference type="SAM" id="MobiDB-lite"/>
    </source>
</evidence>
<dbReference type="GO" id="GO:0048257">
    <property type="term" value="F:3'-flap endonuclease activity"/>
    <property type="evidence" value="ECO:0007669"/>
    <property type="project" value="TreeGrafter"/>
</dbReference>
<evidence type="ECO:0000256" key="3">
    <source>
        <dbReference type="ARBA" id="ARBA00010015"/>
    </source>
</evidence>
<feature type="region of interest" description="Disordered" evidence="15">
    <location>
        <begin position="79"/>
        <end position="119"/>
    </location>
</feature>
<dbReference type="InterPro" id="IPR042530">
    <property type="entry name" value="EME1/EME2_C"/>
</dbReference>
<dbReference type="InterPro" id="IPR011335">
    <property type="entry name" value="Restrct_endonuc-II-like"/>
</dbReference>
<keyword evidence="18" id="KW-1185">Reference proteome</keyword>
<dbReference type="EMBL" id="KQ947437">
    <property type="protein sequence ID" value="KUJ08100.1"/>
    <property type="molecule type" value="Genomic_DNA"/>
</dbReference>
<evidence type="ECO:0000256" key="10">
    <source>
        <dbReference type="ARBA" id="ARBA00023172"/>
    </source>
</evidence>
<evidence type="ECO:0000256" key="8">
    <source>
        <dbReference type="ARBA" id="ARBA00022801"/>
    </source>
</evidence>
<dbReference type="SUPFAM" id="SSF47802">
    <property type="entry name" value="DNA polymerase beta, N-terminal domain-like"/>
    <property type="match status" value="1"/>
</dbReference>
<gene>
    <name evidence="17" type="ORF">LY89DRAFT_691372</name>
</gene>
<dbReference type="GO" id="GO:0005634">
    <property type="term" value="C:nucleus"/>
    <property type="evidence" value="ECO:0007669"/>
    <property type="project" value="UniProtKB-SubCell"/>
</dbReference>
<dbReference type="InterPro" id="IPR047417">
    <property type="entry name" value="WHD_MUS81"/>
</dbReference>
<dbReference type="InterPro" id="IPR033309">
    <property type="entry name" value="Mus81"/>
</dbReference>
<dbReference type="Gene3D" id="3.40.50.10130">
    <property type="match status" value="1"/>
</dbReference>
<dbReference type="Gene3D" id="1.10.10.10">
    <property type="entry name" value="Winged helix-like DNA-binding domain superfamily/Winged helix DNA-binding domain"/>
    <property type="match status" value="1"/>
</dbReference>
<dbReference type="Pfam" id="PF02732">
    <property type="entry name" value="ERCC4"/>
    <property type="match status" value="1"/>
</dbReference>
<dbReference type="Gene3D" id="1.10.150.670">
    <property type="entry name" value="Crossover junction endonuclease EME1, DNA-binding domain"/>
    <property type="match status" value="1"/>
</dbReference>
<comment type="function">
    <text evidence="14">Interacts with EME1 to form a DNA structure-specific endonuclease with substrate preference for branched DNA structures with a 5'-end at the branch nick. Typical substrates include 3'-flap structures, D-loops, replication forks and nicked Holliday junctions. May be required in mitosis for the processing of stalled or collapsed replication fork intermediates. May be required in meiosis for the repair of meiosis-specific double strand breaks subsequent to single-end invasion (SEI).</text>
</comment>
<evidence type="ECO:0000256" key="9">
    <source>
        <dbReference type="ARBA" id="ARBA00022842"/>
    </source>
</evidence>
<dbReference type="GO" id="GO:0031573">
    <property type="term" value="P:mitotic intra-S DNA damage checkpoint signaling"/>
    <property type="evidence" value="ECO:0007669"/>
    <property type="project" value="TreeGrafter"/>
</dbReference>
<dbReference type="CDD" id="cd20074">
    <property type="entry name" value="XPF_nuclease_Mus81"/>
    <property type="match status" value="1"/>
</dbReference>
<dbReference type="Gene3D" id="1.10.150.110">
    <property type="entry name" value="DNA polymerase beta, N-terminal domain-like"/>
    <property type="match status" value="1"/>
</dbReference>
<keyword evidence="9 14" id="KW-0460">Magnesium</keyword>
<dbReference type="GO" id="GO:0000712">
    <property type="term" value="P:resolution of meiotic recombination intermediates"/>
    <property type="evidence" value="ECO:0007669"/>
    <property type="project" value="UniProtKB-ARBA"/>
</dbReference>
<dbReference type="InterPro" id="IPR036388">
    <property type="entry name" value="WH-like_DNA-bd_sf"/>
</dbReference>
<keyword evidence="11 14" id="KW-0234">DNA repair</keyword>
<dbReference type="PANTHER" id="PTHR13451:SF0">
    <property type="entry name" value="CROSSOVER JUNCTION ENDONUCLEASE MUS81"/>
    <property type="match status" value="1"/>
</dbReference>
<dbReference type="GO" id="GO:0048476">
    <property type="term" value="C:Holliday junction resolvase complex"/>
    <property type="evidence" value="ECO:0007669"/>
    <property type="project" value="UniProtKB-UniRule"/>
</dbReference>
<feature type="domain" description="ERCC4" evidence="16">
    <location>
        <begin position="293"/>
        <end position="399"/>
    </location>
</feature>
<comment type="similarity">
    <text evidence="3 14">Belongs to the XPF family.</text>
</comment>
<keyword evidence="6 14" id="KW-0255">Endonuclease</keyword>
<comment type="cofactor">
    <cofactor evidence="1 14">
        <name>Mg(2+)</name>
        <dbReference type="ChEBI" id="CHEBI:18420"/>
    </cofactor>
</comment>
<dbReference type="CDD" id="cd21036">
    <property type="entry name" value="WH_MUS81"/>
    <property type="match status" value="1"/>
</dbReference>
<evidence type="ECO:0000256" key="2">
    <source>
        <dbReference type="ARBA" id="ARBA00004123"/>
    </source>
</evidence>
<evidence type="ECO:0000256" key="1">
    <source>
        <dbReference type="ARBA" id="ARBA00001946"/>
    </source>
</evidence>
<sequence length="594" mass="65944">MPSDEDCANPMLVKIMKEWWDKARDRNSKGQLSYKKAYDALKGCPLKFDHASEATMLSGIGPTFAKKLAEAVEDHCRKNNLPIPKKPRKKRKLNLGEDGDTGESASPSPKKKRKPKPYVPALRSGPYAIMLALSTLDEDHAGIDKQRVIALAQQHCDSSFTVPQDAGKFYTAWNSIGTLKDKDLVSEKGRPTKKYALTDDGWEVVNRIKKASDPSQGRLDTFVGAQRATTDNDDDSPDVAGSPIPASAPGLPIEPSMDSATADLIPQGSVVANPNALPTFSPIVLEPGSFTVELVLDNREIFGKNDRDYMEKNLTAKGVIPSVRALKLGDVLWVAKMHDPGLLNRRGLEGDEIMLDYVVERKRLDDLVSSIKDGRFHEQKFRLRKSGIKNAIYIVEEVTTRSDSITNMAEAITTAIASSQVIDGYFVKRTLKMDDTIRYLVGMTKLLKQKYESKSLHVIPTSVVTVNNYNPLLAHLEKKEPAIDYHLTYDAFACLGSKSETLTLRDIFLKMLMCTRGLTGEKAIELQKKWKTPIELIEAYRKIEDVHGSGEVGKNRKWDMVSKAMDHPVPRKKIAKALSTKIAETWGDASTAMA</sequence>
<dbReference type="GO" id="GO:0003677">
    <property type="term" value="F:DNA binding"/>
    <property type="evidence" value="ECO:0007669"/>
    <property type="project" value="UniProtKB-UniRule"/>
</dbReference>
<dbReference type="InterPro" id="IPR047416">
    <property type="entry name" value="XPF_nuclease_Mus81"/>
</dbReference>
<dbReference type="AlphaFoldDB" id="A0A132B6S0"/>
<keyword evidence="7 14" id="KW-0227">DNA damage</keyword>
<dbReference type="SUPFAM" id="SSF52980">
    <property type="entry name" value="Restriction endonuclease-like"/>
    <property type="match status" value="1"/>
</dbReference>
<dbReference type="FunCoup" id="A0A132B6S0">
    <property type="interactions" value="199"/>
</dbReference>
<dbReference type="GO" id="GO:0046872">
    <property type="term" value="F:metal ion binding"/>
    <property type="evidence" value="ECO:0007669"/>
    <property type="project" value="UniProtKB-UniRule"/>
</dbReference>
<evidence type="ECO:0000256" key="14">
    <source>
        <dbReference type="RuleBase" id="RU369042"/>
    </source>
</evidence>
<dbReference type="FunFam" id="1.10.10.10:FF:000307">
    <property type="entry name" value="Crossover junction endonuclease MUS81"/>
    <property type="match status" value="1"/>
</dbReference>
<dbReference type="PANTHER" id="PTHR13451">
    <property type="entry name" value="CLASS II CROSSOVER JUNCTION ENDONUCLEASE MUS81"/>
    <property type="match status" value="1"/>
</dbReference>
<keyword evidence="5 14" id="KW-0479">Metal-binding</keyword>
<dbReference type="InterPro" id="IPR006166">
    <property type="entry name" value="ERCC4_domain"/>
</dbReference>
<evidence type="ECO:0000256" key="4">
    <source>
        <dbReference type="ARBA" id="ARBA00022722"/>
    </source>
</evidence>
<dbReference type="KEGG" id="psco:LY89DRAFT_691372"/>
<dbReference type="EC" id="3.1.22.-" evidence="14"/>
<keyword evidence="12 14" id="KW-0539">Nucleus</keyword>
<name>A0A132B6S0_MOLSC</name>
<dbReference type="STRING" id="149040.A0A132B6S0"/>
<keyword evidence="13" id="KW-0469">Meiosis</keyword>
<dbReference type="GO" id="GO:0008821">
    <property type="term" value="F:crossover junction DNA endonuclease activity"/>
    <property type="evidence" value="ECO:0007669"/>
    <property type="project" value="UniProtKB-UniRule"/>
</dbReference>
<organism evidence="17 18">
    <name type="scientific">Mollisia scopiformis</name>
    <name type="common">Conifer needle endophyte fungus</name>
    <name type="synonym">Phialocephala scopiformis</name>
    <dbReference type="NCBI Taxonomy" id="149040"/>
    <lineage>
        <taxon>Eukaryota</taxon>
        <taxon>Fungi</taxon>
        <taxon>Dikarya</taxon>
        <taxon>Ascomycota</taxon>
        <taxon>Pezizomycotina</taxon>
        <taxon>Leotiomycetes</taxon>
        <taxon>Helotiales</taxon>
        <taxon>Mollisiaceae</taxon>
        <taxon>Mollisia</taxon>
    </lineage>
</organism>
<accession>A0A132B6S0</accession>
<dbReference type="Proteomes" id="UP000070700">
    <property type="component" value="Unassembled WGS sequence"/>
</dbReference>
<dbReference type="InterPro" id="IPR027421">
    <property type="entry name" value="DNA_pol_lamdba_lyase_dom_sf"/>
</dbReference>
<evidence type="ECO:0000259" key="16">
    <source>
        <dbReference type="SMART" id="SM00891"/>
    </source>
</evidence>
<evidence type="ECO:0000256" key="6">
    <source>
        <dbReference type="ARBA" id="ARBA00022759"/>
    </source>
</evidence>
<keyword evidence="8 14" id="KW-0378">Hydrolase</keyword>
<feature type="region of interest" description="Disordered" evidence="15">
    <location>
        <begin position="228"/>
        <end position="251"/>
    </location>
</feature>
<dbReference type="OrthoDB" id="5963188at2759"/>
<protein>
    <recommendedName>
        <fullName evidence="14">Crossover junction endonuclease MUS81</fullName>
        <ecNumber evidence="14">3.1.22.-</ecNumber>
    </recommendedName>
</protein>
<dbReference type="Pfam" id="PF21136">
    <property type="entry name" value="WHD_MUS81"/>
    <property type="match status" value="1"/>
</dbReference>
<comment type="subcellular location">
    <subcellularLocation>
        <location evidence="2 14">Nucleus</location>
    </subcellularLocation>
</comment>
<evidence type="ECO:0000256" key="5">
    <source>
        <dbReference type="ARBA" id="ARBA00022723"/>
    </source>
</evidence>
<dbReference type="Pfam" id="PF14716">
    <property type="entry name" value="HHH_8"/>
    <property type="match status" value="1"/>
</dbReference>
<dbReference type="InParanoid" id="A0A132B6S0"/>
<dbReference type="FunFam" id="3.40.50.10130:FF:000003">
    <property type="entry name" value="Crossover junction endonuclease MUS81"/>
    <property type="match status" value="1"/>
</dbReference>
<evidence type="ECO:0000313" key="18">
    <source>
        <dbReference type="Proteomes" id="UP000070700"/>
    </source>
</evidence>
<evidence type="ECO:0000256" key="12">
    <source>
        <dbReference type="ARBA" id="ARBA00023242"/>
    </source>
</evidence>
<dbReference type="GO" id="GO:0000727">
    <property type="term" value="P:double-strand break repair via break-induced replication"/>
    <property type="evidence" value="ECO:0007669"/>
    <property type="project" value="UniProtKB-UniRule"/>
</dbReference>
<evidence type="ECO:0000256" key="13">
    <source>
        <dbReference type="ARBA" id="ARBA00023254"/>
    </source>
</evidence>
<dbReference type="GO" id="GO:0006308">
    <property type="term" value="P:DNA catabolic process"/>
    <property type="evidence" value="ECO:0007669"/>
    <property type="project" value="UniProtKB-UniRule"/>
</dbReference>
<dbReference type="GeneID" id="28826029"/>
<proteinExistence type="inferred from homology"/>
<keyword evidence="4 14" id="KW-0540">Nuclease</keyword>
<evidence type="ECO:0000256" key="11">
    <source>
        <dbReference type="ARBA" id="ARBA00023204"/>
    </source>
</evidence>
<dbReference type="InterPro" id="IPR010996">
    <property type="entry name" value="HHH_MUS81"/>
</dbReference>
<dbReference type="RefSeq" id="XP_018062455.1">
    <property type="nucleotide sequence ID" value="XM_018216303.1"/>
</dbReference>
<evidence type="ECO:0000313" key="17">
    <source>
        <dbReference type="EMBL" id="KUJ08100.1"/>
    </source>
</evidence>
<comment type="subunit">
    <text evidence="14">Interacts with EME1.</text>
</comment>
<reference evidence="17 18" key="1">
    <citation type="submission" date="2015-10" db="EMBL/GenBank/DDBJ databases">
        <title>Full genome of DAOMC 229536 Phialocephala scopiformis, a fungal endophyte of spruce producing the potent anti-insectan compound rugulosin.</title>
        <authorList>
            <consortium name="DOE Joint Genome Institute"/>
            <person name="Walker A.K."/>
            <person name="Frasz S.L."/>
            <person name="Seifert K.A."/>
            <person name="Miller J.D."/>
            <person name="Mondo S.J."/>
            <person name="Labutti K."/>
            <person name="Lipzen A."/>
            <person name="Dockter R."/>
            <person name="Kennedy M."/>
            <person name="Grigoriev I.V."/>
            <person name="Spatafora J.W."/>
        </authorList>
    </citation>
    <scope>NUCLEOTIDE SEQUENCE [LARGE SCALE GENOMIC DNA]</scope>
    <source>
        <strain evidence="17 18">CBS 120377</strain>
    </source>
</reference>